<feature type="transmembrane region" description="Helical" evidence="5">
    <location>
        <begin position="369"/>
        <end position="390"/>
    </location>
</feature>
<dbReference type="Gene3D" id="1.20.1250.20">
    <property type="entry name" value="MFS general substrate transporter like domains"/>
    <property type="match status" value="2"/>
</dbReference>
<comment type="subcellular location">
    <subcellularLocation>
        <location evidence="1">Membrane</location>
        <topology evidence="1">Multi-pass membrane protein</topology>
    </subcellularLocation>
</comment>
<feature type="transmembrane region" description="Helical" evidence="5">
    <location>
        <begin position="180"/>
        <end position="198"/>
    </location>
</feature>
<keyword evidence="4 5" id="KW-0472">Membrane</keyword>
<keyword evidence="3 5" id="KW-1133">Transmembrane helix</keyword>
<feature type="transmembrane region" description="Helical" evidence="5">
    <location>
        <begin position="540"/>
        <end position="559"/>
    </location>
</feature>
<dbReference type="AlphaFoldDB" id="A0A9Q3E0E8"/>
<feature type="transmembrane region" description="Helical" evidence="5">
    <location>
        <begin position="210"/>
        <end position="235"/>
    </location>
</feature>
<keyword evidence="8" id="KW-1185">Reference proteome</keyword>
<feature type="transmembrane region" description="Helical" evidence="5">
    <location>
        <begin position="145"/>
        <end position="165"/>
    </location>
</feature>
<dbReference type="Pfam" id="PF07690">
    <property type="entry name" value="MFS_1"/>
    <property type="match status" value="1"/>
</dbReference>
<protein>
    <recommendedName>
        <fullName evidence="6">Major facilitator superfamily (MFS) profile domain-containing protein</fullName>
    </recommendedName>
</protein>
<evidence type="ECO:0000256" key="4">
    <source>
        <dbReference type="ARBA" id="ARBA00023136"/>
    </source>
</evidence>
<dbReference type="OrthoDB" id="2241241at2759"/>
<feature type="transmembrane region" description="Helical" evidence="5">
    <location>
        <begin position="118"/>
        <end position="139"/>
    </location>
</feature>
<evidence type="ECO:0000313" key="7">
    <source>
        <dbReference type="EMBL" id="MBW0509012.1"/>
    </source>
</evidence>
<feature type="transmembrane region" description="Helical" evidence="5">
    <location>
        <begin position="293"/>
        <end position="316"/>
    </location>
</feature>
<evidence type="ECO:0000259" key="6">
    <source>
        <dbReference type="PROSITE" id="PS50850"/>
    </source>
</evidence>
<comment type="caution">
    <text evidence="7">The sequence shown here is derived from an EMBL/GenBank/DDBJ whole genome shotgun (WGS) entry which is preliminary data.</text>
</comment>
<sequence>MRMTIAKSTCSLKPDPPSDPQIDVGEAWDQEGDSHLQVGVRKIRAISATLRHTDLACIYAFFSLLAWSLSLDQYTASTYIAQATATSFHSHSLLAAINTIKAVGQAVSQPPIAKLSNIWGRVETLLVCVVLYAFGYLLVALAPTIILYGVGITINILGITGLYLLQEIVIGDVSSLRNRLFWSIFPSIPGGINVWLGGNLAQSIIVNSTWRWGIGMFAIMTPILSIPIFATLWLAQHRLSKQFSQIKAPPFESTWQKLWAGLSEFDAIGIILLFVGSACVLVTVTIANTYGSSWGDVHCILLFVIGGLSTIGFFLWEIYAAQHPIMPLYLMTNRTVIVGMLLGIAHPMAGAMANDYFYTFLVVAGNQSVLSATRISGLAIFISIYTCLAAGAIVNRVRRVKWIIIVGSLCDVVGFALMVKYRSSDNTLFELVLPQLFRGLSEGLVGFPVQAVIQAMTAHQHLASITAFYLTIFYLSGGVGAAIGGSIWVNLIQDKLRQYIPDANLAEAAYKDPFTFANKYNISTPERLALAKAQTETQKTILIVATVVGAASLLLAFLLEDPEMGDERTKPEIEKLERRQYGHQKYRSYQLITQDSRKLYS</sequence>
<dbReference type="Proteomes" id="UP000765509">
    <property type="component" value="Unassembled WGS sequence"/>
</dbReference>
<evidence type="ECO:0000256" key="1">
    <source>
        <dbReference type="ARBA" id="ARBA00004141"/>
    </source>
</evidence>
<feature type="transmembrane region" description="Helical" evidence="5">
    <location>
        <begin position="328"/>
        <end position="349"/>
    </location>
</feature>
<feature type="transmembrane region" description="Helical" evidence="5">
    <location>
        <begin position="267"/>
        <end position="287"/>
    </location>
</feature>
<accession>A0A9Q3E0E8</accession>
<dbReference type="InterPro" id="IPR011701">
    <property type="entry name" value="MFS"/>
</dbReference>
<dbReference type="PANTHER" id="PTHR23501">
    <property type="entry name" value="MAJOR FACILITATOR SUPERFAMILY"/>
    <property type="match status" value="1"/>
</dbReference>
<feature type="domain" description="Major facilitator superfamily (MFS) profile" evidence="6">
    <location>
        <begin position="56"/>
        <end position="563"/>
    </location>
</feature>
<dbReference type="GO" id="GO:0005886">
    <property type="term" value="C:plasma membrane"/>
    <property type="evidence" value="ECO:0007669"/>
    <property type="project" value="TreeGrafter"/>
</dbReference>
<gene>
    <name evidence="7" type="ORF">O181_048727</name>
</gene>
<evidence type="ECO:0000313" key="8">
    <source>
        <dbReference type="Proteomes" id="UP000765509"/>
    </source>
</evidence>
<dbReference type="EMBL" id="AVOT02020677">
    <property type="protein sequence ID" value="MBW0509012.1"/>
    <property type="molecule type" value="Genomic_DNA"/>
</dbReference>
<reference evidence="7" key="1">
    <citation type="submission" date="2021-03" db="EMBL/GenBank/DDBJ databases">
        <title>Draft genome sequence of rust myrtle Austropuccinia psidii MF-1, a brazilian biotype.</title>
        <authorList>
            <person name="Quecine M.C."/>
            <person name="Pachon D.M.R."/>
            <person name="Bonatelli M.L."/>
            <person name="Correr F.H."/>
            <person name="Franceschini L.M."/>
            <person name="Leite T.F."/>
            <person name="Margarido G.R.A."/>
            <person name="Almeida C.A."/>
            <person name="Ferrarezi J.A."/>
            <person name="Labate C.A."/>
        </authorList>
    </citation>
    <scope>NUCLEOTIDE SEQUENCE</scope>
    <source>
        <strain evidence="7">MF-1</strain>
    </source>
</reference>
<dbReference type="InterPro" id="IPR020846">
    <property type="entry name" value="MFS_dom"/>
</dbReference>
<feature type="transmembrane region" description="Helical" evidence="5">
    <location>
        <begin position="402"/>
        <end position="421"/>
    </location>
</feature>
<feature type="transmembrane region" description="Helical" evidence="5">
    <location>
        <begin position="467"/>
        <end position="489"/>
    </location>
</feature>
<organism evidence="7 8">
    <name type="scientific">Austropuccinia psidii MF-1</name>
    <dbReference type="NCBI Taxonomy" id="1389203"/>
    <lineage>
        <taxon>Eukaryota</taxon>
        <taxon>Fungi</taxon>
        <taxon>Dikarya</taxon>
        <taxon>Basidiomycota</taxon>
        <taxon>Pucciniomycotina</taxon>
        <taxon>Pucciniomycetes</taxon>
        <taxon>Pucciniales</taxon>
        <taxon>Sphaerophragmiaceae</taxon>
        <taxon>Austropuccinia</taxon>
    </lineage>
</organism>
<evidence type="ECO:0000256" key="3">
    <source>
        <dbReference type="ARBA" id="ARBA00022989"/>
    </source>
</evidence>
<name>A0A9Q3E0E8_9BASI</name>
<dbReference type="PROSITE" id="PS50850">
    <property type="entry name" value="MFS"/>
    <property type="match status" value="1"/>
</dbReference>
<dbReference type="SUPFAM" id="SSF103473">
    <property type="entry name" value="MFS general substrate transporter"/>
    <property type="match status" value="1"/>
</dbReference>
<proteinExistence type="predicted"/>
<evidence type="ECO:0000256" key="2">
    <source>
        <dbReference type="ARBA" id="ARBA00022692"/>
    </source>
</evidence>
<dbReference type="PANTHER" id="PTHR23501:SF87">
    <property type="entry name" value="SIDEROPHORE IRON TRANSPORTER 2"/>
    <property type="match status" value="1"/>
</dbReference>
<evidence type="ECO:0000256" key="5">
    <source>
        <dbReference type="SAM" id="Phobius"/>
    </source>
</evidence>
<dbReference type="GO" id="GO:0022857">
    <property type="term" value="F:transmembrane transporter activity"/>
    <property type="evidence" value="ECO:0007669"/>
    <property type="project" value="InterPro"/>
</dbReference>
<dbReference type="InterPro" id="IPR036259">
    <property type="entry name" value="MFS_trans_sf"/>
</dbReference>
<keyword evidence="2 5" id="KW-0812">Transmembrane</keyword>